<keyword evidence="2" id="KW-1185">Reference proteome</keyword>
<proteinExistence type="predicted"/>
<dbReference type="RefSeq" id="WP_301662852.1">
    <property type="nucleotide sequence ID" value="NZ_VCYH01000001.1"/>
</dbReference>
<dbReference type="Proteomes" id="UP001168338">
    <property type="component" value="Unassembled WGS sequence"/>
</dbReference>
<accession>A0ABT8M791</accession>
<organism evidence="1 2">
    <name type="scientific">Methanoculleus frigidifontis</name>
    <dbReference type="NCBI Taxonomy" id="2584085"/>
    <lineage>
        <taxon>Archaea</taxon>
        <taxon>Methanobacteriati</taxon>
        <taxon>Methanobacteriota</taxon>
        <taxon>Stenosarchaea group</taxon>
        <taxon>Methanomicrobia</taxon>
        <taxon>Methanomicrobiales</taxon>
        <taxon>Methanomicrobiaceae</taxon>
        <taxon>Methanoculleus</taxon>
    </lineage>
</organism>
<evidence type="ECO:0008006" key="3">
    <source>
        <dbReference type="Google" id="ProtNLM"/>
    </source>
</evidence>
<dbReference type="EMBL" id="VCYH01000001">
    <property type="protein sequence ID" value="MDN7023799.1"/>
    <property type="molecule type" value="Genomic_DNA"/>
</dbReference>
<comment type="caution">
    <text evidence="1">The sequence shown here is derived from an EMBL/GenBank/DDBJ whole genome shotgun (WGS) entry which is preliminary data.</text>
</comment>
<gene>
    <name evidence="1" type="ORF">FGU65_02615</name>
</gene>
<reference evidence="1" key="1">
    <citation type="submission" date="2019-05" db="EMBL/GenBank/DDBJ databases">
        <title>Methanoculleus sp. FWC-SCC1, a methanogenic archaeon isolated from deep marine cold seep.</title>
        <authorList>
            <person name="Chen Y.-W."/>
            <person name="Chen S.-C."/>
            <person name="Teng N.-H."/>
            <person name="Lai M.-C."/>
        </authorList>
    </citation>
    <scope>NUCLEOTIDE SEQUENCE</scope>
    <source>
        <strain evidence="1">FWC-SCC1</strain>
    </source>
</reference>
<sequence length="283" mass="32003">MPDPIREIVEGMRRLLPSERPACEYDIPEQFLKAGDQPYLPLDALVERNRHWYVLVLRMLLGFRDDYRRIPVNPVGTAGESATPSWRNCDLPVLDALSLYGFLCLNRPGRYLEIGAGESTRFARRAVDDHRLATDIISISSFMFPSGWFAERARTDPDDLIGPTVFSDLEEGDVVRVATYHTSGIRGYSEMVQYVLPNIRPGVYVQLQDLFVPSDISPDRSGGSYADQLLVAEMIHSGEMDIILPCNRVARDAELNTVLSPVTEDLRLDEGEMQGRSLWVRTR</sequence>
<protein>
    <recommendedName>
        <fullName evidence="3">Class I SAM-dependent methyltransferase</fullName>
    </recommendedName>
</protein>
<evidence type="ECO:0000313" key="1">
    <source>
        <dbReference type="EMBL" id="MDN7023799.1"/>
    </source>
</evidence>
<evidence type="ECO:0000313" key="2">
    <source>
        <dbReference type="Proteomes" id="UP001168338"/>
    </source>
</evidence>
<name>A0ABT8M791_9EURY</name>